<evidence type="ECO:0000256" key="1">
    <source>
        <dbReference type="ARBA" id="ARBA00004744"/>
    </source>
</evidence>
<evidence type="ECO:0000256" key="2">
    <source>
        <dbReference type="ARBA" id="ARBA00023004"/>
    </source>
</evidence>
<dbReference type="UniPathway" id="UPA00252"/>
<accession>A0A6J6C2Y9</accession>
<evidence type="ECO:0000313" key="8">
    <source>
        <dbReference type="EMBL" id="CAB4920824.1"/>
    </source>
</evidence>
<evidence type="ECO:0000256" key="3">
    <source>
        <dbReference type="ARBA" id="ARBA00023133"/>
    </source>
</evidence>
<dbReference type="PANTHER" id="PTHR11108:SF1">
    <property type="entry name" value="FERROCHELATASE, MITOCHONDRIAL"/>
    <property type="match status" value="1"/>
</dbReference>
<dbReference type="HAMAP" id="MF_00323">
    <property type="entry name" value="Ferrochelatase"/>
    <property type="match status" value="1"/>
</dbReference>
<dbReference type="InterPro" id="IPR001015">
    <property type="entry name" value="Ferrochelatase"/>
</dbReference>
<dbReference type="EMBL" id="CAFBMG010000239">
    <property type="protein sequence ID" value="CAB4920824.1"/>
    <property type="molecule type" value="Genomic_DNA"/>
</dbReference>
<evidence type="ECO:0000256" key="4">
    <source>
        <dbReference type="ARBA" id="ARBA00023239"/>
    </source>
</evidence>
<dbReference type="Gene3D" id="3.40.50.1400">
    <property type="match status" value="2"/>
</dbReference>
<dbReference type="CDD" id="cd00419">
    <property type="entry name" value="Ferrochelatase_C"/>
    <property type="match status" value="1"/>
</dbReference>
<evidence type="ECO:0000256" key="5">
    <source>
        <dbReference type="ARBA" id="ARBA00023244"/>
    </source>
</evidence>
<keyword evidence="3" id="KW-0350">Heme biosynthesis</keyword>
<keyword evidence="4" id="KW-0456">Lyase</keyword>
<dbReference type="GO" id="GO:0004325">
    <property type="term" value="F:ferrochelatase activity"/>
    <property type="evidence" value="ECO:0007669"/>
    <property type="project" value="InterPro"/>
</dbReference>
<dbReference type="NCBIfam" id="TIGR00109">
    <property type="entry name" value="hemH"/>
    <property type="match status" value="1"/>
</dbReference>
<sequence length="323" mass="34520">MTQNSPTTASRVGILVMAYGTPSSPENIPEYYTHIRRGRPPTDEQLQDLISRYAAIGGISPLLARTQAQLNAVESALQALATQADNPDRFVVQLGQKHSAPFVEDGVAALVEAGVQRIVGLVLAPHYSGFSVGQYQQRAASAAEDLGVPFVGLDSWSLEDAYLTHQANSVRTKLEGLPENTHVFFTAHSLPERVLVDDPYPEQLLESAQAIAERAGLASTPQGGGTQQWSIGWQSAGRTPEPWRGPDILDSIKEVAATATAAGVLVVPQGFTADHLEVLFDLDIEAANLAAELGLAFARTDVVNADEQVMGALAGRLYELAEK</sequence>
<keyword evidence="2" id="KW-0408">Iron</keyword>
<dbReference type="Pfam" id="PF00762">
    <property type="entry name" value="Ferrochelatase"/>
    <property type="match status" value="1"/>
</dbReference>
<organism evidence="6">
    <name type="scientific">freshwater metagenome</name>
    <dbReference type="NCBI Taxonomy" id="449393"/>
    <lineage>
        <taxon>unclassified sequences</taxon>
        <taxon>metagenomes</taxon>
        <taxon>ecological metagenomes</taxon>
    </lineage>
</organism>
<evidence type="ECO:0000313" key="7">
    <source>
        <dbReference type="EMBL" id="CAB4744120.1"/>
    </source>
</evidence>
<dbReference type="CDD" id="cd03411">
    <property type="entry name" value="Ferrochelatase_N"/>
    <property type="match status" value="1"/>
</dbReference>
<keyword evidence="5" id="KW-0627">Porphyrin biosynthesis</keyword>
<dbReference type="EMBL" id="CAEZYU010000054">
    <property type="protein sequence ID" value="CAB4744120.1"/>
    <property type="molecule type" value="Genomic_DNA"/>
</dbReference>
<dbReference type="InterPro" id="IPR033659">
    <property type="entry name" value="Ferrochelatase_N"/>
</dbReference>
<dbReference type="AlphaFoldDB" id="A0A6J6C2Y9"/>
<comment type="pathway">
    <text evidence="1">Porphyrin-containing compound metabolism; protoheme biosynthesis.</text>
</comment>
<gene>
    <name evidence="6" type="ORF">UFOPK1358_01299</name>
    <name evidence="7" type="ORF">UFOPK2766_01250</name>
    <name evidence="8" type="ORF">UFOPK3519_01921</name>
</gene>
<dbReference type="SUPFAM" id="SSF53800">
    <property type="entry name" value="Chelatase"/>
    <property type="match status" value="1"/>
</dbReference>
<dbReference type="PANTHER" id="PTHR11108">
    <property type="entry name" value="FERROCHELATASE"/>
    <property type="match status" value="1"/>
</dbReference>
<proteinExistence type="inferred from homology"/>
<dbReference type="InterPro" id="IPR033644">
    <property type="entry name" value="Ferrochelatase_C"/>
</dbReference>
<dbReference type="GO" id="GO:0006783">
    <property type="term" value="P:heme biosynthetic process"/>
    <property type="evidence" value="ECO:0007669"/>
    <property type="project" value="UniProtKB-KW"/>
</dbReference>
<dbReference type="EMBL" id="CAEZSF010000131">
    <property type="protein sequence ID" value="CAB4545702.1"/>
    <property type="molecule type" value="Genomic_DNA"/>
</dbReference>
<evidence type="ECO:0000313" key="6">
    <source>
        <dbReference type="EMBL" id="CAB4545702.1"/>
    </source>
</evidence>
<protein>
    <submittedName>
        <fullName evidence="6">Unannotated protein</fullName>
    </submittedName>
</protein>
<name>A0A6J6C2Y9_9ZZZZ</name>
<reference evidence="6" key="1">
    <citation type="submission" date="2020-05" db="EMBL/GenBank/DDBJ databases">
        <authorList>
            <person name="Chiriac C."/>
            <person name="Salcher M."/>
            <person name="Ghai R."/>
            <person name="Kavagutti S V."/>
        </authorList>
    </citation>
    <scope>NUCLEOTIDE SEQUENCE</scope>
</reference>